<reference evidence="1 2" key="1">
    <citation type="submission" date="2023-07" db="EMBL/GenBank/DDBJ databases">
        <title>Sequencing the genomes of 1000 actinobacteria strains.</title>
        <authorList>
            <person name="Klenk H.-P."/>
        </authorList>
    </citation>
    <scope>NUCLEOTIDE SEQUENCE [LARGE SCALE GENOMIC DNA]</scope>
    <source>
        <strain evidence="1 2">DSM 45805</strain>
    </source>
</reference>
<dbReference type="Proteomes" id="UP001229651">
    <property type="component" value="Unassembled WGS sequence"/>
</dbReference>
<dbReference type="RefSeq" id="WP_306996035.1">
    <property type="nucleotide sequence ID" value="NZ_JAUSUT010000001.1"/>
</dbReference>
<name>A0ABU0F2J4_9PSEU</name>
<sequence>MQYCHVSEAAYPDPPDPDRAAALCDGCIREWQAADERPRTPLHRDVQMVRGITYFTEGVALLADRVTGGLTVL</sequence>
<protein>
    <submittedName>
        <fullName evidence="1">Uncharacterized protein</fullName>
    </submittedName>
</protein>
<evidence type="ECO:0000313" key="2">
    <source>
        <dbReference type="Proteomes" id="UP001229651"/>
    </source>
</evidence>
<evidence type="ECO:0000313" key="1">
    <source>
        <dbReference type="EMBL" id="MDQ0381396.1"/>
    </source>
</evidence>
<comment type="caution">
    <text evidence="1">The sequence shown here is derived from an EMBL/GenBank/DDBJ whole genome shotgun (WGS) entry which is preliminary data.</text>
</comment>
<accession>A0ABU0F2J4</accession>
<gene>
    <name evidence="1" type="ORF">FB470_005390</name>
</gene>
<dbReference type="EMBL" id="JAUSUT010000001">
    <property type="protein sequence ID" value="MDQ0381396.1"/>
    <property type="molecule type" value="Genomic_DNA"/>
</dbReference>
<keyword evidence="2" id="KW-1185">Reference proteome</keyword>
<proteinExistence type="predicted"/>
<organism evidence="1 2">
    <name type="scientific">Amycolatopsis thermophila</name>
    <dbReference type="NCBI Taxonomy" id="206084"/>
    <lineage>
        <taxon>Bacteria</taxon>
        <taxon>Bacillati</taxon>
        <taxon>Actinomycetota</taxon>
        <taxon>Actinomycetes</taxon>
        <taxon>Pseudonocardiales</taxon>
        <taxon>Pseudonocardiaceae</taxon>
        <taxon>Amycolatopsis</taxon>
    </lineage>
</organism>